<keyword evidence="2" id="KW-1133">Transmembrane helix</keyword>
<feature type="region of interest" description="Disordered" evidence="1">
    <location>
        <begin position="180"/>
        <end position="262"/>
    </location>
</feature>
<dbReference type="RefSeq" id="WP_224189556.1">
    <property type="nucleotide sequence ID" value="NZ_JAIRAU010000001.1"/>
</dbReference>
<evidence type="ECO:0000256" key="1">
    <source>
        <dbReference type="SAM" id="MobiDB-lite"/>
    </source>
</evidence>
<name>A0ABS7THV0_9BACT</name>
<evidence type="ECO:0000313" key="4">
    <source>
        <dbReference type="Proteomes" id="UP001139031"/>
    </source>
</evidence>
<evidence type="ECO:0000256" key="2">
    <source>
        <dbReference type="SAM" id="Phobius"/>
    </source>
</evidence>
<reference evidence="3" key="1">
    <citation type="submission" date="2021-08" db="EMBL/GenBank/DDBJ databases">
        <authorList>
            <person name="Stevens D.C."/>
        </authorList>
    </citation>
    <scope>NUCLEOTIDE SEQUENCE</scope>
    <source>
        <strain evidence="3">DSM 53165</strain>
    </source>
</reference>
<dbReference type="EMBL" id="JAIRAU010000001">
    <property type="protein sequence ID" value="MBZ5707793.1"/>
    <property type="molecule type" value="Genomic_DNA"/>
</dbReference>
<feature type="transmembrane region" description="Helical" evidence="2">
    <location>
        <begin position="46"/>
        <end position="63"/>
    </location>
</feature>
<feature type="compositionally biased region" description="Low complexity" evidence="1">
    <location>
        <begin position="244"/>
        <end position="256"/>
    </location>
</feature>
<gene>
    <name evidence="3" type="ORF">K7C98_00880</name>
</gene>
<organism evidence="3 4">
    <name type="scientific">Nannocystis pusilla</name>
    <dbReference type="NCBI Taxonomy" id="889268"/>
    <lineage>
        <taxon>Bacteria</taxon>
        <taxon>Pseudomonadati</taxon>
        <taxon>Myxococcota</taxon>
        <taxon>Polyangia</taxon>
        <taxon>Nannocystales</taxon>
        <taxon>Nannocystaceae</taxon>
        <taxon>Nannocystis</taxon>
    </lineage>
</organism>
<comment type="caution">
    <text evidence="3">The sequence shown here is derived from an EMBL/GenBank/DDBJ whole genome shotgun (WGS) entry which is preliminary data.</text>
</comment>
<dbReference type="InterPro" id="IPR011990">
    <property type="entry name" value="TPR-like_helical_dom_sf"/>
</dbReference>
<feature type="compositionally biased region" description="Pro residues" evidence="1">
    <location>
        <begin position="219"/>
        <end position="229"/>
    </location>
</feature>
<keyword evidence="4" id="KW-1185">Reference proteome</keyword>
<accession>A0ABS7THV0</accession>
<proteinExistence type="predicted"/>
<dbReference type="Gene3D" id="2.60.120.1440">
    <property type="match status" value="1"/>
</dbReference>
<keyword evidence="2" id="KW-0472">Membrane</keyword>
<protein>
    <submittedName>
        <fullName evidence="3">Tetratricopeptide repeat protein</fullName>
    </submittedName>
</protein>
<evidence type="ECO:0000313" key="3">
    <source>
        <dbReference type="EMBL" id="MBZ5707793.1"/>
    </source>
</evidence>
<sequence length="383" mass="40620">MTHPVQRLAREVAHNLGDGPGPIRRERQRAAVARLTRAPSRAPRSAWWLVPLVAAAVVALILARPTTTSAPLTVAVAQQAVMVGSWLAAPEHEALVLEFSDRSRAELAPGTAARLVKLESTRVELHLERGAVALDVEPAPGREWFVIAGPFTVELSDAASSATWHPDTRTLIVDVRRGSAAIGGDAPPTRLTAGQRLELRDLPAGGDPRLASTDTSANDPPPPSPPATNPAPTSAGDPPSPSNKTPSAKPAATAKSPPSPRRPAWIELAEAGEHTAALAAAEHLGFPPLLKDLAIDDLDLLARCARFAGDGPRARDALQALRRRFPGDSRARTAAFLLGRVALDLERDPARAREWFATYLSEAPDGALAGDARRRLDELGPQE</sequence>
<keyword evidence="2" id="KW-0812">Transmembrane</keyword>
<dbReference type="Proteomes" id="UP001139031">
    <property type="component" value="Unassembled WGS sequence"/>
</dbReference>
<dbReference type="Gene3D" id="1.25.40.10">
    <property type="entry name" value="Tetratricopeptide repeat domain"/>
    <property type="match status" value="1"/>
</dbReference>